<keyword evidence="7" id="KW-0547">Nucleotide-binding</keyword>
<dbReference type="Gene3D" id="3.40.1390.10">
    <property type="entry name" value="MurE/MurF, N-terminal domain"/>
    <property type="match status" value="1"/>
</dbReference>
<dbReference type="Pfam" id="PF08245">
    <property type="entry name" value="Mur_ligase_M"/>
    <property type="match status" value="1"/>
</dbReference>
<feature type="binding site" evidence="7">
    <location>
        <begin position="111"/>
        <end position="117"/>
    </location>
    <ligand>
        <name>ATP</name>
        <dbReference type="ChEBI" id="CHEBI:30616"/>
    </ligand>
</feature>
<evidence type="ECO:0000256" key="7">
    <source>
        <dbReference type="HAMAP-Rule" id="MF_00208"/>
    </source>
</evidence>
<keyword evidence="6 7" id="KW-0961">Cell wall biogenesis/degradation</keyword>
<evidence type="ECO:0000256" key="4">
    <source>
        <dbReference type="ARBA" id="ARBA00022984"/>
    </source>
</evidence>
<evidence type="ECO:0000313" key="13">
    <source>
        <dbReference type="Proteomes" id="UP000225108"/>
    </source>
</evidence>
<dbReference type="InterPro" id="IPR005761">
    <property type="entry name" value="UDP-N-AcMur-Glu-dNH2Pim_ligase"/>
</dbReference>
<dbReference type="InterPro" id="IPR036565">
    <property type="entry name" value="Mur-like_cat_sf"/>
</dbReference>
<dbReference type="Pfam" id="PF01225">
    <property type="entry name" value="Mur_ligase"/>
    <property type="match status" value="1"/>
</dbReference>
<keyword evidence="2 7" id="KW-0132">Cell division</keyword>
<keyword evidence="5 7" id="KW-0131">Cell cycle</keyword>
<evidence type="ECO:0000256" key="2">
    <source>
        <dbReference type="ARBA" id="ARBA00022618"/>
    </source>
</evidence>
<dbReference type="Pfam" id="PF02875">
    <property type="entry name" value="Mur_ligase_C"/>
    <property type="match status" value="1"/>
</dbReference>
<name>A0A2G3PPN5_WILMA</name>
<comment type="caution">
    <text evidence="7">Lacks conserved residue(s) required for the propagation of feature annotation.</text>
</comment>
<dbReference type="InterPro" id="IPR000713">
    <property type="entry name" value="Mur_ligase_N"/>
</dbReference>
<dbReference type="SUPFAM" id="SSF63418">
    <property type="entry name" value="MurE/MurF N-terminal domain"/>
    <property type="match status" value="1"/>
</dbReference>
<dbReference type="NCBIfam" id="TIGR01085">
    <property type="entry name" value="murE"/>
    <property type="match status" value="1"/>
</dbReference>
<sequence>MTIGDVAEFLRAPVNIDDDPLTPEHLASGVSVDSRQVRPGDIYVALPGNRFHGMDFVGEAARRGAVAVVSDLPTAILPALVVARPRAVLGPLASAVYGSPSRDMDVYGVTGTNGKTSVAYLLDAALTANSRTTGLITGVDVRGPRTSYPGVRTTPEAPLLQETLASFRDQGVDAVAFEASSHGLAYGRVDGTYLRAGVFTNLSPDHLDFHPNMDEYFRVKASLFRAERCRLGVINVDDEYGRRLAAQIDTEMVSVSAADPAADFYVEHVRAHARGTSFTLRSPYGRFPVHLQLLGSAQAVNASAAIAAVAATGNDIVSAIGGVEVLSGIPGRLESVDAGQPFLAFVDYMHNGAGQRTVLPFLRSLTSRRVIAVIGATGDRDPGKRVPLGFNAAGMADIVIVTDESPYSEDPATLRASVVAGARSARAAHVIEQPGRASAIDLAIGLAEKGDVVVVAGRGHSPTLISGERSEPFDDRAVVRDAILHRSPQRRQLPTG</sequence>
<dbReference type="InterPro" id="IPR013221">
    <property type="entry name" value="Mur_ligase_cen"/>
</dbReference>
<evidence type="ECO:0000256" key="6">
    <source>
        <dbReference type="ARBA" id="ARBA00023316"/>
    </source>
</evidence>
<evidence type="ECO:0000256" key="5">
    <source>
        <dbReference type="ARBA" id="ARBA00023306"/>
    </source>
</evidence>
<dbReference type="InterPro" id="IPR035911">
    <property type="entry name" value="MurE/MurF_N"/>
</dbReference>
<evidence type="ECO:0000259" key="11">
    <source>
        <dbReference type="Pfam" id="PF08245"/>
    </source>
</evidence>
<evidence type="ECO:0000256" key="3">
    <source>
        <dbReference type="ARBA" id="ARBA00022960"/>
    </source>
</evidence>
<dbReference type="Proteomes" id="UP000225108">
    <property type="component" value="Unassembled WGS sequence"/>
</dbReference>
<keyword evidence="4 7" id="KW-0573">Peptidoglycan synthesis</keyword>
<feature type="domain" description="Mur ligase C-terminal" evidence="10">
    <location>
        <begin position="331"/>
        <end position="459"/>
    </location>
</feature>
<reference evidence="12 13" key="1">
    <citation type="submission" date="2017-10" db="EMBL/GenBank/DDBJ databases">
        <title>The draft genome sequence of Williamsia sp. BULT 1.1 isolated from the semi-arid grassland soils from South Africa.</title>
        <authorList>
            <person name="Kabwe M.H."/>
            <person name="Govender N."/>
            <person name="Mutseka Lunga P."/>
            <person name="Vikram S."/>
            <person name="Makhalanyane T.P."/>
        </authorList>
    </citation>
    <scope>NUCLEOTIDE SEQUENCE [LARGE SCALE GENOMIC DNA]</scope>
    <source>
        <strain evidence="12 13">BULT 1.1</strain>
    </source>
</reference>
<accession>A0A2G3PPN5</accession>
<gene>
    <name evidence="7" type="primary">murE</name>
    <name evidence="12" type="ORF">CSW57_07900</name>
</gene>
<keyword evidence="7" id="KW-0963">Cytoplasm</keyword>
<feature type="domain" description="Mur ligase central" evidence="11">
    <location>
        <begin position="109"/>
        <end position="309"/>
    </location>
</feature>
<feature type="domain" description="Mur ligase N-terminal catalytic" evidence="9">
    <location>
        <begin position="28"/>
        <end position="76"/>
    </location>
</feature>
<evidence type="ECO:0000313" key="12">
    <source>
        <dbReference type="EMBL" id="PHV67807.1"/>
    </source>
</evidence>
<feature type="binding site" evidence="7">
    <location>
        <begin position="153"/>
        <end position="154"/>
    </location>
    <ligand>
        <name>UDP-N-acetyl-alpha-D-muramoyl-L-alanyl-D-glutamate</name>
        <dbReference type="ChEBI" id="CHEBI:83900"/>
    </ligand>
</feature>
<dbReference type="GO" id="GO:0009252">
    <property type="term" value="P:peptidoglycan biosynthetic process"/>
    <property type="evidence" value="ECO:0007669"/>
    <property type="project" value="UniProtKB-UniRule"/>
</dbReference>
<dbReference type="InterPro" id="IPR004101">
    <property type="entry name" value="Mur_ligase_C"/>
</dbReference>
<dbReference type="SUPFAM" id="SSF53623">
    <property type="entry name" value="MurD-like peptide ligases, catalytic domain"/>
    <property type="match status" value="1"/>
</dbReference>
<comment type="pathway">
    <text evidence="7 8">Cell wall biogenesis; peptidoglycan biosynthesis.</text>
</comment>
<dbReference type="GO" id="GO:0005737">
    <property type="term" value="C:cytoplasm"/>
    <property type="evidence" value="ECO:0007669"/>
    <property type="project" value="UniProtKB-SubCell"/>
</dbReference>
<dbReference type="AlphaFoldDB" id="A0A2G3PPN5"/>
<dbReference type="GO" id="GO:0071555">
    <property type="term" value="P:cell wall organization"/>
    <property type="evidence" value="ECO:0007669"/>
    <property type="project" value="UniProtKB-KW"/>
</dbReference>
<dbReference type="Gene3D" id="3.90.190.20">
    <property type="entry name" value="Mur ligase, C-terminal domain"/>
    <property type="match status" value="1"/>
</dbReference>
<evidence type="ECO:0000259" key="9">
    <source>
        <dbReference type="Pfam" id="PF01225"/>
    </source>
</evidence>
<evidence type="ECO:0000259" key="10">
    <source>
        <dbReference type="Pfam" id="PF02875"/>
    </source>
</evidence>
<comment type="similarity">
    <text evidence="1 7">Belongs to the MurCDEF family. MurE subfamily.</text>
</comment>
<dbReference type="GO" id="GO:0016881">
    <property type="term" value="F:acid-amino acid ligase activity"/>
    <property type="evidence" value="ECO:0007669"/>
    <property type="project" value="UniProtKB-UniRule"/>
</dbReference>
<dbReference type="UniPathway" id="UPA00219"/>
<dbReference type="Gene3D" id="3.40.1190.10">
    <property type="entry name" value="Mur-like, catalytic domain"/>
    <property type="match status" value="1"/>
</dbReference>
<comment type="function">
    <text evidence="7">Catalyzes the addition of an amino acid to the nucleotide precursor UDP-N-acetylmuramoyl-L-alanyl-D-glutamate (UMAG) in the biosynthesis of bacterial cell-wall peptidoglycan.</text>
</comment>
<comment type="PTM">
    <text evidence="7">Carboxylation is probably crucial for Mg(2+) binding and, consequently, for the gamma-phosphate positioning of ATP.</text>
</comment>
<comment type="caution">
    <text evidence="12">The sequence shown here is derived from an EMBL/GenBank/DDBJ whole genome shotgun (WGS) entry which is preliminary data.</text>
</comment>
<feature type="binding site" evidence="7">
    <location>
        <position position="180"/>
    </location>
    <ligand>
        <name>UDP-N-acetyl-alpha-D-muramoyl-L-alanyl-D-glutamate</name>
        <dbReference type="ChEBI" id="CHEBI:83900"/>
    </ligand>
</feature>
<comment type="cofactor">
    <cofactor evidence="7">
        <name>Mg(2+)</name>
        <dbReference type="ChEBI" id="CHEBI:18420"/>
    </cofactor>
</comment>
<evidence type="ECO:0000256" key="1">
    <source>
        <dbReference type="ARBA" id="ARBA00005898"/>
    </source>
</evidence>
<feature type="modified residue" description="N6-carboxylysine" evidence="7">
    <location>
        <position position="220"/>
    </location>
</feature>
<comment type="subcellular location">
    <subcellularLocation>
        <location evidence="7 8">Cytoplasm</location>
    </subcellularLocation>
</comment>
<feature type="binding site" evidence="7">
    <location>
        <position position="34"/>
    </location>
    <ligand>
        <name>UDP-N-acetyl-alpha-D-muramoyl-L-alanyl-D-glutamate</name>
        <dbReference type="ChEBI" id="CHEBI:83900"/>
    </ligand>
</feature>
<dbReference type="HAMAP" id="MF_00208">
    <property type="entry name" value="MurE"/>
    <property type="match status" value="1"/>
</dbReference>
<keyword evidence="7" id="KW-0460">Magnesium</keyword>
<dbReference type="InterPro" id="IPR036615">
    <property type="entry name" value="Mur_ligase_C_dom_sf"/>
</dbReference>
<keyword evidence="7" id="KW-0436">Ligase</keyword>
<dbReference type="GO" id="GO:0000287">
    <property type="term" value="F:magnesium ion binding"/>
    <property type="evidence" value="ECO:0007669"/>
    <property type="project" value="UniProtKB-UniRule"/>
</dbReference>
<organism evidence="12 13">
    <name type="scientific">Williamsia marianensis</name>
    <dbReference type="NCBI Taxonomy" id="85044"/>
    <lineage>
        <taxon>Bacteria</taxon>
        <taxon>Bacillati</taxon>
        <taxon>Actinomycetota</taxon>
        <taxon>Actinomycetes</taxon>
        <taxon>Mycobacteriales</taxon>
        <taxon>Nocardiaceae</taxon>
        <taxon>Williamsia</taxon>
    </lineage>
</organism>
<dbReference type="EMBL" id="PEBD01000005">
    <property type="protein sequence ID" value="PHV67807.1"/>
    <property type="molecule type" value="Genomic_DNA"/>
</dbReference>
<dbReference type="GO" id="GO:0008360">
    <property type="term" value="P:regulation of cell shape"/>
    <property type="evidence" value="ECO:0007669"/>
    <property type="project" value="UniProtKB-KW"/>
</dbReference>
<dbReference type="SUPFAM" id="SSF53244">
    <property type="entry name" value="MurD-like peptide ligases, peptide-binding domain"/>
    <property type="match status" value="1"/>
</dbReference>
<keyword evidence="3 7" id="KW-0133">Cell shape</keyword>
<keyword evidence="7" id="KW-0067">ATP-binding</keyword>
<proteinExistence type="inferred from homology"/>
<protein>
    <recommendedName>
        <fullName evidence="7">UDP-N-acetylmuramyl-tripeptide synthetase</fullName>
        <ecNumber evidence="7">6.3.2.-</ecNumber>
    </recommendedName>
    <alternativeName>
        <fullName evidence="7">UDP-MurNAc-tripeptide synthetase</fullName>
    </alternativeName>
</protein>
<feature type="binding site" evidence="7">
    <location>
        <position position="188"/>
    </location>
    <ligand>
        <name>UDP-N-acetyl-alpha-D-muramoyl-L-alanyl-D-glutamate</name>
        <dbReference type="ChEBI" id="CHEBI:83900"/>
    </ligand>
</feature>
<dbReference type="GO" id="GO:0051301">
    <property type="term" value="P:cell division"/>
    <property type="evidence" value="ECO:0007669"/>
    <property type="project" value="UniProtKB-KW"/>
</dbReference>
<evidence type="ECO:0000256" key="8">
    <source>
        <dbReference type="RuleBase" id="RU004135"/>
    </source>
</evidence>
<dbReference type="EC" id="6.3.2.-" evidence="7"/>
<dbReference type="GO" id="GO:0005524">
    <property type="term" value="F:ATP binding"/>
    <property type="evidence" value="ECO:0007669"/>
    <property type="project" value="UniProtKB-UniRule"/>
</dbReference>
<dbReference type="PANTHER" id="PTHR23135">
    <property type="entry name" value="MUR LIGASE FAMILY MEMBER"/>
    <property type="match status" value="1"/>
</dbReference>
<dbReference type="PANTHER" id="PTHR23135:SF4">
    <property type="entry name" value="UDP-N-ACETYLMURAMOYL-L-ALANYL-D-GLUTAMATE--2,6-DIAMINOPIMELATE LIGASE MURE HOMOLOG, CHLOROPLASTIC"/>
    <property type="match status" value="1"/>
</dbReference>